<keyword evidence="3" id="KW-1185">Reference proteome</keyword>
<evidence type="ECO:0000313" key="3">
    <source>
        <dbReference type="Proteomes" id="UP001497522"/>
    </source>
</evidence>
<evidence type="ECO:0000256" key="1">
    <source>
        <dbReference type="SAM" id="MobiDB-lite"/>
    </source>
</evidence>
<accession>A0ABP1AKL6</accession>
<feature type="compositionally biased region" description="Acidic residues" evidence="1">
    <location>
        <begin position="10"/>
        <end position="21"/>
    </location>
</feature>
<name>A0ABP1AKL6_9BRYO</name>
<gene>
    <name evidence="2" type="ORF">CSSPJE1EN2_LOCUS5926</name>
</gene>
<proteinExistence type="predicted"/>
<dbReference type="Proteomes" id="UP001497522">
    <property type="component" value="Chromosome 13"/>
</dbReference>
<evidence type="ECO:0000313" key="2">
    <source>
        <dbReference type="EMBL" id="CAK9862931.1"/>
    </source>
</evidence>
<feature type="region of interest" description="Disordered" evidence="1">
    <location>
        <begin position="1"/>
        <end position="21"/>
    </location>
</feature>
<reference evidence="2" key="1">
    <citation type="submission" date="2024-03" db="EMBL/GenBank/DDBJ databases">
        <authorList>
            <consortium name="ELIXIR-Norway"/>
            <consortium name="Elixir Norway"/>
        </authorList>
    </citation>
    <scope>NUCLEOTIDE SEQUENCE</scope>
</reference>
<organism evidence="2 3">
    <name type="scientific">Sphagnum jensenii</name>
    <dbReference type="NCBI Taxonomy" id="128206"/>
    <lineage>
        <taxon>Eukaryota</taxon>
        <taxon>Viridiplantae</taxon>
        <taxon>Streptophyta</taxon>
        <taxon>Embryophyta</taxon>
        <taxon>Bryophyta</taxon>
        <taxon>Sphagnophytina</taxon>
        <taxon>Sphagnopsida</taxon>
        <taxon>Sphagnales</taxon>
        <taxon>Sphagnaceae</taxon>
        <taxon>Sphagnum</taxon>
    </lineage>
</organism>
<sequence>MLGKLRSTETEESVLDQTFDGDMESVVEVENRSVGSSSTGLLGMQGLETSPAKVEKLLSIHGKAQEKVRAWIVKAGWQNVHRGHHRLNGRADLTHDSPPFHEIALAEIEYLKVAVATRTHNTIAAVARNPALEAWVPDSPAASKAWEVAKVAFGLKNSAACEDGQMSFEGWQAANPAGFKPWWQTVAAASEAWDLVSFKVKIAETEVAAAVQAVALLIQEAAKAQDVAASGQETVLKDRCDVADLKNQWDMLNKGWEQAKDEASQDEQKAMEIGFQRLMKFWMVLQRSENMFGGGCLSASCSRSWLTNAQCAK</sequence>
<protein>
    <submittedName>
        <fullName evidence="2">Uncharacterized protein</fullName>
    </submittedName>
</protein>
<dbReference type="EMBL" id="OZ023714">
    <property type="protein sequence ID" value="CAK9862931.1"/>
    <property type="molecule type" value="Genomic_DNA"/>
</dbReference>